<feature type="domain" description="Response regulatory" evidence="2">
    <location>
        <begin position="6"/>
        <end position="121"/>
    </location>
</feature>
<dbReference type="EMBL" id="BLVP01000002">
    <property type="protein sequence ID" value="GFM35933.1"/>
    <property type="molecule type" value="Genomic_DNA"/>
</dbReference>
<evidence type="ECO:0000256" key="1">
    <source>
        <dbReference type="PROSITE-ProRule" id="PRU00169"/>
    </source>
</evidence>
<dbReference type="PROSITE" id="PS50110">
    <property type="entry name" value="RESPONSE_REGULATORY"/>
    <property type="match status" value="1"/>
</dbReference>
<dbReference type="Gene3D" id="3.40.50.2300">
    <property type="match status" value="1"/>
</dbReference>
<dbReference type="PANTHER" id="PTHR45228">
    <property type="entry name" value="CYCLIC DI-GMP PHOSPHODIESTERASE TM_0186-RELATED"/>
    <property type="match status" value="1"/>
</dbReference>
<keyword evidence="1" id="KW-0597">Phosphoprotein</keyword>
<dbReference type="Pfam" id="PF00072">
    <property type="entry name" value="Response_reg"/>
    <property type="match status" value="1"/>
</dbReference>
<dbReference type="RefSeq" id="WP_174408636.1">
    <property type="nucleotide sequence ID" value="NZ_BLVP01000002.1"/>
</dbReference>
<evidence type="ECO:0000259" key="2">
    <source>
        <dbReference type="PROSITE" id="PS50110"/>
    </source>
</evidence>
<keyword evidence="3" id="KW-0378">Hydrolase</keyword>
<protein>
    <submittedName>
        <fullName evidence="3">Response regulator receiver modulated metal-depenent phosphohydrolase</fullName>
    </submittedName>
</protein>
<dbReference type="SUPFAM" id="SSF52172">
    <property type="entry name" value="CheY-like"/>
    <property type="match status" value="1"/>
</dbReference>
<accession>A0A7J0BQE4</accession>
<dbReference type="PANTHER" id="PTHR45228:SF8">
    <property type="entry name" value="TWO-COMPONENT RESPONSE REGULATOR-RELATED"/>
    <property type="match status" value="1"/>
</dbReference>
<dbReference type="InterPro" id="IPR001789">
    <property type="entry name" value="Sig_transdc_resp-reg_receiver"/>
</dbReference>
<dbReference type="Pfam" id="PF13487">
    <property type="entry name" value="HD_5"/>
    <property type="match status" value="1"/>
</dbReference>
<organism evidence="3 4">
    <name type="scientific">Desulfovibrio psychrotolerans</name>
    <dbReference type="NCBI Taxonomy" id="415242"/>
    <lineage>
        <taxon>Bacteria</taxon>
        <taxon>Pseudomonadati</taxon>
        <taxon>Thermodesulfobacteriota</taxon>
        <taxon>Desulfovibrionia</taxon>
        <taxon>Desulfovibrionales</taxon>
        <taxon>Desulfovibrionaceae</taxon>
        <taxon>Desulfovibrio</taxon>
    </lineage>
</organism>
<keyword evidence="4" id="KW-1185">Reference proteome</keyword>
<gene>
    <name evidence="3" type="ORF">DSM19430T_06170</name>
</gene>
<dbReference type="Gene3D" id="1.10.3210.10">
    <property type="entry name" value="Hypothetical protein af1432"/>
    <property type="match status" value="1"/>
</dbReference>
<dbReference type="AlphaFoldDB" id="A0A7J0BQE4"/>
<name>A0A7J0BQE4_9BACT</name>
<reference evidence="3 4" key="1">
    <citation type="submission" date="2020-05" db="EMBL/GenBank/DDBJ databases">
        <title>Draft genome sequence of Desulfovibrio psychrotolerans JS1T.</title>
        <authorList>
            <person name="Ueno A."/>
            <person name="Tamazawa S."/>
            <person name="Tamamura S."/>
            <person name="Murakami T."/>
            <person name="Kiyama T."/>
            <person name="Inomata H."/>
            <person name="Amano Y."/>
            <person name="Miyakawa K."/>
            <person name="Tamaki H."/>
            <person name="Naganuma T."/>
            <person name="Kaneko K."/>
        </authorList>
    </citation>
    <scope>NUCLEOTIDE SEQUENCE [LARGE SCALE GENOMIC DNA]</scope>
    <source>
        <strain evidence="3 4">JS1</strain>
    </source>
</reference>
<dbReference type="GO" id="GO:0016787">
    <property type="term" value="F:hydrolase activity"/>
    <property type="evidence" value="ECO:0007669"/>
    <property type="project" value="UniProtKB-KW"/>
</dbReference>
<feature type="modified residue" description="4-aspartylphosphate" evidence="1">
    <location>
        <position position="55"/>
    </location>
</feature>
<evidence type="ECO:0000313" key="4">
    <source>
        <dbReference type="Proteomes" id="UP000503820"/>
    </source>
</evidence>
<dbReference type="InterPro" id="IPR011006">
    <property type="entry name" value="CheY-like_superfamily"/>
</dbReference>
<dbReference type="Proteomes" id="UP000503820">
    <property type="component" value="Unassembled WGS sequence"/>
</dbReference>
<proteinExistence type="predicted"/>
<evidence type="ECO:0000313" key="3">
    <source>
        <dbReference type="EMBL" id="GFM35933.1"/>
    </source>
</evidence>
<sequence length="376" mass="41390">MDATEKILFVDDEPNILATFKRNLHRKYVVETATGGEEGLALIQSRGPFAVVVSDLKMPVMDGITFLEKVRAIHPDSVRVILSGQGDFDAAIDAVNRGAVFRFLTKPCPPETLLTVLREAFRQYRLITAEKELLRGTLLGSVKVLVDVLSLVSPEAFGRSERIRSVVAALGKRLNETNLWQLDVAAMLCQLGCVGLPEDLLGKVMRDEPLSAEEQQVYSMHPGIGASLLSNIPRMAGVAQIIARQMNDYTPETPMGARVLRVALDYDRLEQQGMNAHEAAQTLTQRNTAKQYDPAVLNALLNMMMEQEGGEVRAIRLEHLEAGMVLGRDLVNAEGTVLMLKGQTVSESGLVRLRALSDLLQVSSPIHVLYPRQRAV</sequence>
<dbReference type="GO" id="GO:0000160">
    <property type="term" value="P:phosphorelay signal transduction system"/>
    <property type="evidence" value="ECO:0007669"/>
    <property type="project" value="InterPro"/>
</dbReference>
<dbReference type="SMART" id="SM00448">
    <property type="entry name" value="REC"/>
    <property type="match status" value="1"/>
</dbReference>
<dbReference type="InterPro" id="IPR052020">
    <property type="entry name" value="Cyclic_di-GMP/3'3'-cGAMP_PDE"/>
</dbReference>
<dbReference type="CDD" id="cd17569">
    <property type="entry name" value="REC_HupR-like"/>
    <property type="match status" value="1"/>
</dbReference>
<comment type="caution">
    <text evidence="3">The sequence shown here is derived from an EMBL/GenBank/DDBJ whole genome shotgun (WGS) entry which is preliminary data.</text>
</comment>